<dbReference type="AlphaFoldDB" id="A0A2V1DDX8"/>
<dbReference type="STRING" id="97972.A0A2V1DDX8"/>
<dbReference type="EMBL" id="KZ805483">
    <property type="protein sequence ID" value="PVH95813.1"/>
    <property type="molecule type" value="Genomic_DNA"/>
</dbReference>
<dbReference type="Proteomes" id="UP000244855">
    <property type="component" value="Unassembled WGS sequence"/>
</dbReference>
<protein>
    <submittedName>
        <fullName evidence="1">Uncharacterized protein</fullName>
    </submittedName>
</protein>
<name>A0A2V1DDX8_9PLEO</name>
<reference evidence="1 2" key="1">
    <citation type="journal article" date="2018" name="Sci. Rep.">
        <title>Comparative genomics provides insights into the lifestyle and reveals functional heterogeneity of dark septate endophytic fungi.</title>
        <authorList>
            <person name="Knapp D.G."/>
            <person name="Nemeth J.B."/>
            <person name="Barry K."/>
            <person name="Hainaut M."/>
            <person name="Henrissat B."/>
            <person name="Johnson J."/>
            <person name="Kuo A."/>
            <person name="Lim J.H.P."/>
            <person name="Lipzen A."/>
            <person name="Nolan M."/>
            <person name="Ohm R.A."/>
            <person name="Tamas L."/>
            <person name="Grigoriev I.V."/>
            <person name="Spatafora J.W."/>
            <person name="Nagy L.G."/>
            <person name="Kovacs G.M."/>
        </authorList>
    </citation>
    <scope>NUCLEOTIDE SEQUENCE [LARGE SCALE GENOMIC DNA]</scope>
    <source>
        <strain evidence="1 2">DSE2036</strain>
    </source>
</reference>
<proteinExistence type="predicted"/>
<gene>
    <name evidence="1" type="ORF">DM02DRAFT_689331</name>
</gene>
<organism evidence="1 2">
    <name type="scientific">Periconia macrospinosa</name>
    <dbReference type="NCBI Taxonomy" id="97972"/>
    <lineage>
        <taxon>Eukaryota</taxon>
        <taxon>Fungi</taxon>
        <taxon>Dikarya</taxon>
        <taxon>Ascomycota</taxon>
        <taxon>Pezizomycotina</taxon>
        <taxon>Dothideomycetes</taxon>
        <taxon>Pleosporomycetidae</taxon>
        <taxon>Pleosporales</taxon>
        <taxon>Massarineae</taxon>
        <taxon>Periconiaceae</taxon>
        <taxon>Periconia</taxon>
    </lineage>
</organism>
<keyword evidence="2" id="KW-1185">Reference proteome</keyword>
<accession>A0A2V1DDX8</accession>
<sequence length="111" mass="12735">MEVDRCVGLHNEIMKIGWEARSNDASALNQSWFGYYRQDAENIRERLSPELIAFLERAWVVGDGHDHSFFYYVCGLHHPNHFFSDNSSGSSNVTLYAANDIGEHPDGLMYH</sequence>
<evidence type="ECO:0000313" key="2">
    <source>
        <dbReference type="Proteomes" id="UP000244855"/>
    </source>
</evidence>
<dbReference type="OrthoDB" id="3029470at2759"/>
<evidence type="ECO:0000313" key="1">
    <source>
        <dbReference type="EMBL" id="PVH95813.1"/>
    </source>
</evidence>